<dbReference type="PANTHER" id="PTHR33116:SF86">
    <property type="entry name" value="REVERSE TRANSCRIPTASE DOMAIN-CONTAINING PROTEIN"/>
    <property type="match status" value="1"/>
</dbReference>
<comment type="caution">
    <text evidence="2">The sequence shown here is derived from an EMBL/GenBank/DDBJ whole genome shotgun (WGS) entry which is preliminary data.</text>
</comment>
<dbReference type="InterPro" id="IPR000477">
    <property type="entry name" value="RT_dom"/>
</dbReference>
<keyword evidence="3" id="KW-1185">Reference proteome</keyword>
<protein>
    <recommendedName>
        <fullName evidence="1">Reverse transcriptase domain-containing protein</fullName>
    </recommendedName>
</protein>
<dbReference type="EMBL" id="JARKNE010000012">
    <property type="protein sequence ID" value="KAK5776657.1"/>
    <property type="molecule type" value="Genomic_DNA"/>
</dbReference>
<evidence type="ECO:0000313" key="2">
    <source>
        <dbReference type="EMBL" id="KAK5776657.1"/>
    </source>
</evidence>
<organism evidence="2 3">
    <name type="scientific">Gossypium arboreum</name>
    <name type="common">Tree cotton</name>
    <name type="synonym">Gossypium nanking</name>
    <dbReference type="NCBI Taxonomy" id="29729"/>
    <lineage>
        <taxon>Eukaryota</taxon>
        <taxon>Viridiplantae</taxon>
        <taxon>Streptophyta</taxon>
        <taxon>Embryophyta</taxon>
        <taxon>Tracheophyta</taxon>
        <taxon>Spermatophyta</taxon>
        <taxon>Magnoliopsida</taxon>
        <taxon>eudicotyledons</taxon>
        <taxon>Gunneridae</taxon>
        <taxon>Pentapetalae</taxon>
        <taxon>rosids</taxon>
        <taxon>malvids</taxon>
        <taxon>Malvales</taxon>
        <taxon>Malvaceae</taxon>
        <taxon>Malvoideae</taxon>
        <taxon>Gossypium</taxon>
    </lineage>
</organism>
<evidence type="ECO:0000259" key="1">
    <source>
        <dbReference type="Pfam" id="PF00078"/>
    </source>
</evidence>
<evidence type="ECO:0000313" key="3">
    <source>
        <dbReference type="Proteomes" id="UP001358586"/>
    </source>
</evidence>
<accession>A0ABR0MTM9</accession>
<gene>
    <name evidence="2" type="ORF">PVK06_044617</name>
</gene>
<name>A0ABR0MTM9_GOSAR</name>
<feature type="domain" description="Reverse transcriptase" evidence="1">
    <location>
        <begin position="2"/>
        <end position="95"/>
    </location>
</feature>
<dbReference type="PANTHER" id="PTHR33116">
    <property type="entry name" value="REVERSE TRANSCRIPTASE ZINC-BINDING DOMAIN-CONTAINING PROTEIN-RELATED-RELATED"/>
    <property type="match status" value="1"/>
</dbReference>
<sequence length="285" mass="32685">MTAVGIPESLRKVIMSTISSSSMHILWNGVSTRKFKLARGIRQGCPLSPYLFLLYMDWLGHLIRSDIDIGRWKPVQLSRFGPAISHIFFTDDLKIQNLGIYLGVPLLHNRVTKSTFSFVVDKVRHKLNNWDVRKLSIARRITLAQSILLSIPNYFMQSMLIPKGVYAKVERLVRQFVWGCDNGHPKMSLVGWDSICQPRSRGGLGFRHLNDQNMTFLVKIGFGLVSKCNALWFRVLRSKYGWKEQISESITKSQCSHLWRSLAKIWPTLHENLAWAIGDGDNVRC</sequence>
<dbReference type="Pfam" id="PF00078">
    <property type="entry name" value="RVT_1"/>
    <property type="match status" value="1"/>
</dbReference>
<reference evidence="2 3" key="1">
    <citation type="submission" date="2023-03" db="EMBL/GenBank/DDBJ databases">
        <title>WGS of Gossypium arboreum.</title>
        <authorList>
            <person name="Yu D."/>
        </authorList>
    </citation>
    <scope>NUCLEOTIDE SEQUENCE [LARGE SCALE GENOMIC DNA]</scope>
    <source>
        <tissue evidence="2">Leaf</tissue>
    </source>
</reference>
<dbReference type="Proteomes" id="UP001358586">
    <property type="component" value="Chromosome 12"/>
</dbReference>
<proteinExistence type="predicted"/>